<evidence type="ECO:0000256" key="5">
    <source>
        <dbReference type="ARBA" id="ARBA00023136"/>
    </source>
</evidence>
<evidence type="ECO:0000313" key="10">
    <source>
        <dbReference type="EMBL" id="CAH0368592.1"/>
    </source>
</evidence>
<feature type="transmembrane region" description="Helical" evidence="6">
    <location>
        <begin position="139"/>
        <end position="168"/>
    </location>
</feature>
<dbReference type="PANTHER" id="PTHR33778">
    <property type="entry name" value="PROTEIN MGTC"/>
    <property type="match status" value="1"/>
</dbReference>
<evidence type="ECO:0000256" key="6">
    <source>
        <dbReference type="SAM" id="Phobius"/>
    </source>
</evidence>
<reference evidence="10" key="2">
    <citation type="submission" date="2021-11" db="EMBL/GenBank/DDBJ databases">
        <authorList>
            <consortium name="Genoscope - CEA"/>
            <person name="William W."/>
        </authorList>
    </citation>
    <scope>NUCLEOTIDE SEQUENCE</scope>
</reference>
<feature type="transmembrane region" description="Helical" evidence="6">
    <location>
        <begin position="77"/>
        <end position="99"/>
    </location>
</feature>
<evidence type="ECO:0000256" key="4">
    <source>
        <dbReference type="ARBA" id="ARBA00022989"/>
    </source>
</evidence>
<dbReference type="Proteomes" id="UP000789595">
    <property type="component" value="Unassembled WGS sequence"/>
</dbReference>
<evidence type="ECO:0000256" key="1">
    <source>
        <dbReference type="ARBA" id="ARBA00004651"/>
    </source>
</evidence>
<evidence type="ECO:0000256" key="3">
    <source>
        <dbReference type="ARBA" id="ARBA00022692"/>
    </source>
</evidence>
<organism evidence="9">
    <name type="scientific">Pelagomonas calceolata</name>
    <dbReference type="NCBI Taxonomy" id="35677"/>
    <lineage>
        <taxon>Eukaryota</taxon>
        <taxon>Sar</taxon>
        <taxon>Stramenopiles</taxon>
        <taxon>Ochrophyta</taxon>
        <taxon>Pelagophyceae</taxon>
        <taxon>Pelagomonadales</taxon>
        <taxon>Pelagomonadaceae</taxon>
        <taxon>Pelagomonas</taxon>
    </lineage>
</organism>
<keyword evidence="7" id="KW-0732">Signal</keyword>
<evidence type="ECO:0000256" key="2">
    <source>
        <dbReference type="ARBA" id="ARBA00022475"/>
    </source>
</evidence>
<feature type="signal peptide" evidence="7">
    <location>
        <begin position="1"/>
        <end position="16"/>
    </location>
</feature>
<gene>
    <name evidence="9" type="ORF">PCAL00307_LOCUS21967</name>
    <name evidence="10" type="ORF">PECAL_2P16630</name>
</gene>
<proteinExistence type="predicted"/>
<sequence length="197" mass="20289">MRRAIILFATTAAALAPPRITPPRCLRETTRRHALPTVSTEAQLQMCWRLVVAAASGSALGFERIGRGRATKRDSPVGVRTMALVSMGSACFTCAGLLIKNGDAARVAAAAATGVGFLGAGVITTSNGIVSGLTTAASIWMAAALGVAAGAGLSLFVAMATGSAMVVLRMPRRAVGRRAARDFERDSIPPKDVEPDP</sequence>
<dbReference type="EMBL" id="HBIW01025489">
    <property type="protein sequence ID" value="CAE0706516.1"/>
    <property type="molecule type" value="Transcribed_RNA"/>
</dbReference>
<dbReference type="InterPro" id="IPR003416">
    <property type="entry name" value="MgtC/SapB/SrpB/YhiD_fam"/>
</dbReference>
<dbReference type="PANTHER" id="PTHR33778:SF1">
    <property type="entry name" value="MAGNESIUM TRANSPORTER YHID-RELATED"/>
    <property type="match status" value="1"/>
</dbReference>
<name>A0A7S4A7Q0_9STRA</name>
<protein>
    <recommendedName>
        <fullName evidence="8">MgtC/SapB/SrpB/YhiD N-terminal domain-containing protein</fullName>
    </recommendedName>
</protein>
<dbReference type="InterPro" id="IPR049177">
    <property type="entry name" value="MgtC_SapB_SrpB_YhiD_N"/>
</dbReference>
<dbReference type="Pfam" id="PF02308">
    <property type="entry name" value="MgtC"/>
    <property type="match status" value="1"/>
</dbReference>
<dbReference type="PRINTS" id="PR01837">
    <property type="entry name" value="MGTCSAPBPROT"/>
</dbReference>
<dbReference type="EMBL" id="CAKKNE010000002">
    <property type="protein sequence ID" value="CAH0368592.1"/>
    <property type="molecule type" value="Genomic_DNA"/>
</dbReference>
<accession>A0A7S4A7Q0</accession>
<keyword evidence="3 6" id="KW-0812">Transmembrane</keyword>
<keyword evidence="2" id="KW-1003">Cell membrane</keyword>
<evidence type="ECO:0000313" key="9">
    <source>
        <dbReference type="EMBL" id="CAE0706516.1"/>
    </source>
</evidence>
<comment type="subcellular location">
    <subcellularLocation>
        <location evidence="1">Cell membrane</location>
        <topology evidence="1">Multi-pass membrane protein</topology>
    </subcellularLocation>
</comment>
<evidence type="ECO:0000313" key="11">
    <source>
        <dbReference type="Proteomes" id="UP000789595"/>
    </source>
</evidence>
<dbReference type="GO" id="GO:0005886">
    <property type="term" value="C:plasma membrane"/>
    <property type="evidence" value="ECO:0007669"/>
    <property type="project" value="UniProtKB-SubCell"/>
</dbReference>
<keyword evidence="4 6" id="KW-1133">Transmembrane helix</keyword>
<feature type="chain" id="PRO_5036212302" description="MgtC/SapB/SrpB/YhiD N-terminal domain-containing protein" evidence="7">
    <location>
        <begin position="17"/>
        <end position="197"/>
    </location>
</feature>
<dbReference type="AlphaFoldDB" id="A0A7S4A7Q0"/>
<reference evidence="9" key="1">
    <citation type="submission" date="2021-01" db="EMBL/GenBank/DDBJ databases">
        <authorList>
            <person name="Corre E."/>
            <person name="Pelletier E."/>
            <person name="Niang G."/>
            <person name="Scheremetjew M."/>
            <person name="Finn R."/>
            <person name="Kale V."/>
            <person name="Holt S."/>
            <person name="Cochrane G."/>
            <person name="Meng A."/>
            <person name="Brown T."/>
            <person name="Cohen L."/>
        </authorList>
    </citation>
    <scope>NUCLEOTIDE SEQUENCE</scope>
    <source>
        <strain evidence="9">CCMP1756</strain>
    </source>
</reference>
<evidence type="ECO:0000259" key="8">
    <source>
        <dbReference type="Pfam" id="PF02308"/>
    </source>
</evidence>
<keyword evidence="5 6" id="KW-0472">Membrane</keyword>
<keyword evidence="11" id="KW-1185">Reference proteome</keyword>
<feature type="domain" description="MgtC/SapB/SrpB/YhiD N-terminal" evidence="8">
    <location>
        <begin position="50"/>
        <end position="172"/>
    </location>
</feature>
<evidence type="ECO:0000256" key="7">
    <source>
        <dbReference type="SAM" id="SignalP"/>
    </source>
</evidence>
<feature type="transmembrane region" description="Helical" evidence="6">
    <location>
        <begin position="111"/>
        <end position="133"/>
    </location>
</feature>